<dbReference type="GO" id="GO:0051082">
    <property type="term" value="F:unfolded protein binding"/>
    <property type="evidence" value="ECO:0007669"/>
    <property type="project" value="InterPro"/>
</dbReference>
<dbReference type="GO" id="GO:0042128">
    <property type="term" value="P:nitrate assimilation"/>
    <property type="evidence" value="ECO:0007669"/>
    <property type="project" value="UniProtKB-KW"/>
</dbReference>
<dbReference type="AlphaFoldDB" id="A0A1S2LIA4"/>
<dbReference type="NCBIfam" id="TIGR00684">
    <property type="entry name" value="narJ"/>
    <property type="match status" value="1"/>
</dbReference>
<evidence type="ECO:0000256" key="1">
    <source>
        <dbReference type="ARBA" id="ARBA00023063"/>
    </source>
</evidence>
<keyword evidence="1" id="KW-0534">Nitrate assimilation</keyword>
<evidence type="ECO:0000313" key="2">
    <source>
        <dbReference type="EMBL" id="OIJ12259.1"/>
    </source>
</evidence>
<dbReference type="SUPFAM" id="SSF89155">
    <property type="entry name" value="TorD-like"/>
    <property type="match status" value="1"/>
</dbReference>
<dbReference type="InterPro" id="IPR036411">
    <property type="entry name" value="TorD-like_sf"/>
</dbReference>
<proteinExistence type="predicted"/>
<dbReference type="GO" id="GO:0051131">
    <property type="term" value="P:chaperone-mediated protein complex assembly"/>
    <property type="evidence" value="ECO:0007669"/>
    <property type="project" value="InterPro"/>
</dbReference>
<gene>
    <name evidence="2" type="ORF">BKP35_10655</name>
</gene>
<dbReference type="PANTHER" id="PTHR43680">
    <property type="entry name" value="NITRATE REDUCTASE MOLYBDENUM COFACTOR ASSEMBLY CHAPERONE"/>
    <property type="match status" value="1"/>
</dbReference>
<dbReference type="EMBL" id="MLQQ01000021">
    <property type="protein sequence ID" value="OIJ12259.1"/>
    <property type="molecule type" value="Genomic_DNA"/>
</dbReference>
<name>A0A1S2LIA4_9BACI</name>
<dbReference type="InterPro" id="IPR020945">
    <property type="entry name" value="DMSO/NO3_reduct_chaperone"/>
</dbReference>
<dbReference type="GO" id="GO:0016530">
    <property type="term" value="F:metallochaperone activity"/>
    <property type="evidence" value="ECO:0007669"/>
    <property type="project" value="TreeGrafter"/>
</dbReference>
<dbReference type="RefSeq" id="WP_071313337.1">
    <property type="nucleotide sequence ID" value="NZ_MLQQ01000021.1"/>
</dbReference>
<dbReference type="Proteomes" id="UP000180098">
    <property type="component" value="Unassembled WGS sequence"/>
</dbReference>
<comment type="caution">
    <text evidence="2">The sequence shown here is derived from an EMBL/GenBank/DDBJ whole genome shotgun (WGS) entry which is preliminary data.</text>
</comment>
<dbReference type="Pfam" id="PF02613">
    <property type="entry name" value="Nitrate_red_del"/>
    <property type="match status" value="1"/>
</dbReference>
<accession>A0A1S2LIA4</accession>
<dbReference type="InterPro" id="IPR003765">
    <property type="entry name" value="NO3_reductase_chaperone_NarJ"/>
</dbReference>
<keyword evidence="3" id="KW-1185">Reference proteome</keyword>
<sequence length="176" mass="20706">MDDNQKVFKLCSIMLEYPHRDWMKFNILKQEVAQLENDKVQEMFLQFINYLQSTDVGQLCTNYVSTFDFNEGTTLYLTYTIFGDNRERGPAFVELKKYFEEAGYFIETEELPDYLPLVLEFAAVAPAHITQKIFKVHRKGIEKLQNELEKFNSPYLPLINVCIKAINQYMKKTKAS</sequence>
<protein>
    <submittedName>
        <fullName evidence="2">Nitrate reductase molybdenum cofactor assembly chaperone</fullName>
    </submittedName>
</protein>
<organism evidence="2 3">
    <name type="scientific">Anaerobacillus arseniciselenatis</name>
    <dbReference type="NCBI Taxonomy" id="85682"/>
    <lineage>
        <taxon>Bacteria</taxon>
        <taxon>Bacillati</taxon>
        <taxon>Bacillota</taxon>
        <taxon>Bacilli</taxon>
        <taxon>Bacillales</taxon>
        <taxon>Bacillaceae</taxon>
        <taxon>Anaerobacillus</taxon>
    </lineage>
</organism>
<dbReference type="PANTHER" id="PTHR43680:SF2">
    <property type="entry name" value="NITRATE REDUCTASE MOLYBDENUM COFACTOR ASSEMBLY CHAPERONE NARJ"/>
    <property type="match status" value="1"/>
</dbReference>
<reference evidence="2 3" key="1">
    <citation type="submission" date="2016-10" db="EMBL/GenBank/DDBJ databases">
        <title>Draft genome sequences of four alkaliphilic bacteria belonging to the Anaerobacillus genus.</title>
        <authorList>
            <person name="Bassil N.M."/>
            <person name="Lloyd J.R."/>
        </authorList>
    </citation>
    <scope>NUCLEOTIDE SEQUENCE [LARGE SCALE GENOMIC DNA]</scope>
    <source>
        <strain evidence="2 3">DSM 15340</strain>
    </source>
</reference>
<evidence type="ECO:0000313" key="3">
    <source>
        <dbReference type="Proteomes" id="UP000180098"/>
    </source>
</evidence>